<dbReference type="GO" id="GO:0000027">
    <property type="term" value="P:ribosomal large subunit assembly"/>
    <property type="evidence" value="ECO:0007669"/>
    <property type="project" value="TreeGrafter"/>
</dbReference>
<dbReference type="CDD" id="cd00200">
    <property type="entry name" value="WD40"/>
    <property type="match status" value="1"/>
</dbReference>
<sequence>MFFRPFLLCYKNRNHSKKNGDCRRLASASKDYTVRVWDVVLCHTLFCLSSHTGSVISLRWGGSGLIYSGSQDRTIQVHRANDGALCRTLKGHGHWVNTIALNTDYVMRTGPYDPSKASVNYLEVTQNMSAQLADLALQRYKAATRGEPEILVSGSDVYTAILWVPEKDKQPIARLTGHHKSINDVKFSPDMRMIATASFDHSIKLWNGRTGKYLASLYGHVQEVYQISWSADSRLLVSGGKDSTLKLWDMKTFKLMVDLPGHADTIFAVDWSPDGQRVVSGGKDKVLKIWRQ</sequence>
<dbReference type="PROSITE" id="PS50294">
    <property type="entry name" value="WD_REPEATS_REGION"/>
    <property type="match status" value="3"/>
</dbReference>
<evidence type="ECO:0000256" key="2">
    <source>
        <dbReference type="ARBA" id="ARBA00022574"/>
    </source>
</evidence>
<evidence type="ECO:0000313" key="7">
    <source>
        <dbReference type="Proteomes" id="UP001497382"/>
    </source>
</evidence>
<dbReference type="InterPro" id="IPR001680">
    <property type="entry name" value="WD40_rpt"/>
</dbReference>
<dbReference type="GO" id="GO:0007219">
    <property type="term" value="P:Notch signaling pathway"/>
    <property type="evidence" value="ECO:0007669"/>
    <property type="project" value="TreeGrafter"/>
</dbReference>
<keyword evidence="7" id="KW-1185">Reference proteome</keyword>
<evidence type="ECO:0000313" key="6">
    <source>
        <dbReference type="EMBL" id="CAL1284449.1"/>
    </source>
</evidence>
<dbReference type="InterPro" id="IPR019775">
    <property type="entry name" value="WD40_repeat_CS"/>
</dbReference>
<feature type="repeat" description="WD" evidence="5">
    <location>
        <begin position="25"/>
        <end position="39"/>
    </location>
</feature>
<keyword evidence="2 5" id="KW-0853">WD repeat</keyword>
<gene>
    <name evidence="6" type="ORF">LARSCL_LOCUS13151</name>
</gene>
<dbReference type="InterPro" id="IPR036322">
    <property type="entry name" value="WD40_repeat_dom_sf"/>
</dbReference>
<accession>A0AAV2AMZ6</accession>
<evidence type="ECO:0000256" key="1">
    <source>
        <dbReference type="ARBA" id="ARBA00004604"/>
    </source>
</evidence>
<dbReference type="PROSITE" id="PS50082">
    <property type="entry name" value="WD_REPEATS_2"/>
    <property type="match status" value="4"/>
</dbReference>
<proteinExistence type="predicted"/>
<dbReference type="GO" id="GO:0005730">
    <property type="term" value="C:nucleolus"/>
    <property type="evidence" value="ECO:0007669"/>
    <property type="project" value="UniProtKB-SubCell"/>
</dbReference>
<dbReference type="AlphaFoldDB" id="A0AAV2AMZ6"/>
<evidence type="ECO:0000256" key="3">
    <source>
        <dbReference type="ARBA" id="ARBA00022737"/>
    </source>
</evidence>
<dbReference type="Proteomes" id="UP001497382">
    <property type="component" value="Unassembled WGS sequence"/>
</dbReference>
<dbReference type="InterPro" id="IPR020472">
    <property type="entry name" value="WD40_PAC1"/>
</dbReference>
<dbReference type="InterPro" id="IPR015943">
    <property type="entry name" value="WD40/YVTN_repeat-like_dom_sf"/>
</dbReference>
<feature type="repeat" description="WD" evidence="5">
    <location>
        <begin position="217"/>
        <end position="258"/>
    </location>
</feature>
<dbReference type="SMART" id="SM00320">
    <property type="entry name" value="WD40"/>
    <property type="match status" value="6"/>
</dbReference>
<dbReference type="PRINTS" id="PR00319">
    <property type="entry name" value="GPROTEINB"/>
</dbReference>
<evidence type="ECO:0000256" key="4">
    <source>
        <dbReference type="ARBA" id="ARBA00023242"/>
    </source>
</evidence>
<keyword evidence="3" id="KW-0677">Repeat</keyword>
<dbReference type="Pfam" id="PF00400">
    <property type="entry name" value="WD40"/>
    <property type="match status" value="5"/>
</dbReference>
<dbReference type="Gene3D" id="2.130.10.10">
    <property type="entry name" value="YVTN repeat-like/Quinoprotein amine dehydrogenase"/>
    <property type="match status" value="1"/>
</dbReference>
<protein>
    <submittedName>
        <fullName evidence="6">Uncharacterized protein</fullName>
    </submittedName>
</protein>
<dbReference type="PROSITE" id="PS00678">
    <property type="entry name" value="WD_REPEATS_1"/>
    <property type="match status" value="1"/>
</dbReference>
<organism evidence="6 7">
    <name type="scientific">Larinioides sclopetarius</name>
    <dbReference type="NCBI Taxonomy" id="280406"/>
    <lineage>
        <taxon>Eukaryota</taxon>
        <taxon>Metazoa</taxon>
        <taxon>Ecdysozoa</taxon>
        <taxon>Arthropoda</taxon>
        <taxon>Chelicerata</taxon>
        <taxon>Arachnida</taxon>
        <taxon>Araneae</taxon>
        <taxon>Araneomorphae</taxon>
        <taxon>Entelegynae</taxon>
        <taxon>Araneoidea</taxon>
        <taxon>Araneidae</taxon>
        <taxon>Larinioides</taxon>
    </lineage>
</organism>
<comment type="caution">
    <text evidence="6">The sequence shown here is derived from an EMBL/GenBank/DDBJ whole genome shotgun (WGS) entry which is preliminary data.</text>
</comment>
<feature type="repeat" description="WD" evidence="5">
    <location>
        <begin position="175"/>
        <end position="216"/>
    </location>
</feature>
<dbReference type="PANTHER" id="PTHR19848:SF0">
    <property type="entry name" value="NOTCHLESS PROTEIN HOMOLOG 1"/>
    <property type="match status" value="1"/>
</dbReference>
<dbReference type="SUPFAM" id="SSF50978">
    <property type="entry name" value="WD40 repeat-like"/>
    <property type="match status" value="1"/>
</dbReference>
<reference evidence="6 7" key="1">
    <citation type="submission" date="2024-04" db="EMBL/GenBank/DDBJ databases">
        <authorList>
            <person name="Rising A."/>
            <person name="Reimegard J."/>
            <person name="Sonavane S."/>
            <person name="Akerstrom W."/>
            <person name="Nylinder S."/>
            <person name="Hedman E."/>
            <person name="Kallberg Y."/>
        </authorList>
    </citation>
    <scope>NUCLEOTIDE SEQUENCE [LARGE SCALE GENOMIC DNA]</scope>
</reference>
<dbReference type="PANTHER" id="PTHR19848">
    <property type="entry name" value="WD40 REPEAT PROTEIN"/>
    <property type="match status" value="1"/>
</dbReference>
<feature type="repeat" description="WD" evidence="5">
    <location>
        <begin position="259"/>
        <end position="292"/>
    </location>
</feature>
<comment type="subcellular location">
    <subcellularLocation>
        <location evidence="1">Nucleus</location>
        <location evidence="1">Nucleolus</location>
    </subcellularLocation>
</comment>
<keyword evidence="4" id="KW-0539">Nucleus</keyword>
<dbReference type="EMBL" id="CAXIEN010000179">
    <property type="protein sequence ID" value="CAL1284449.1"/>
    <property type="molecule type" value="Genomic_DNA"/>
</dbReference>
<name>A0AAV2AMZ6_9ARAC</name>
<dbReference type="InterPro" id="IPR001632">
    <property type="entry name" value="WD40_G-protein_beta-like"/>
</dbReference>
<dbReference type="PRINTS" id="PR00320">
    <property type="entry name" value="GPROTEINBRPT"/>
</dbReference>
<evidence type="ECO:0000256" key="5">
    <source>
        <dbReference type="PROSITE-ProRule" id="PRU00221"/>
    </source>
</evidence>